<dbReference type="eggNOG" id="COG0433">
    <property type="taxonomic scope" value="Bacteria"/>
</dbReference>
<dbReference type="EMBL" id="CP003642">
    <property type="protein sequence ID" value="AFZ27224.1"/>
    <property type="molecule type" value="Genomic_DNA"/>
</dbReference>
<evidence type="ECO:0000313" key="3">
    <source>
        <dbReference type="Proteomes" id="UP000010475"/>
    </source>
</evidence>
<dbReference type="RefSeq" id="WP_015210459.1">
    <property type="nucleotide sequence ID" value="NC_019757.1"/>
</dbReference>
<organism evidence="2 3">
    <name type="scientific">Cylindrospermum stagnale PCC 7417</name>
    <dbReference type="NCBI Taxonomy" id="56107"/>
    <lineage>
        <taxon>Bacteria</taxon>
        <taxon>Bacillati</taxon>
        <taxon>Cyanobacteriota</taxon>
        <taxon>Cyanophyceae</taxon>
        <taxon>Nostocales</taxon>
        <taxon>Nostocaceae</taxon>
        <taxon>Cylindrospermum</taxon>
    </lineage>
</organism>
<protein>
    <submittedName>
        <fullName evidence="2">Putative ATPase</fullName>
    </submittedName>
</protein>
<dbReference type="PANTHER" id="PTHR30121:SF6">
    <property type="entry name" value="SLR6007 PROTEIN"/>
    <property type="match status" value="1"/>
</dbReference>
<evidence type="ECO:0000313" key="2">
    <source>
        <dbReference type="EMBL" id="AFZ27224.1"/>
    </source>
</evidence>
<dbReference type="InterPro" id="IPR051162">
    <property type="entry name" value="T4SS_component"/>
</dbReference>
<dbReference type="PANTHER" id="PTHR30121">
    <property type="entry name" value="UNCHARACTERIZED PROTEIN YJGR-RELATED"/>
    <property type="match status" value="1"/>
</dbReference>
<dbReference type="PATRIC" id="fig|56107.3.peg.5692"/>
<feature type="region of interest" description="Disordered" evidence="1">
    <location>
        <begin position="1"/>
        <end position="23"/>
    </location>
</feature>
<dbReference type="STRING" id="56107.Cylst_5185"/>
<proteinExistence type="predicted"/>
<reference evidence="2 3" key="1">
    <citation type="submission" date="2012-06" db="EMBL/GenBank/DDBJ databases">
        <title>Finished chromosome of genome of Cylindrospermum stagnale PCC 7417.</title>
        <authorList>
            <consortium name="US DOE Joint Genome Institute"/>
            <person name="Gugger M."/>
            <person name="Coursin T."/>
            <person name="Rippka R."/>
            <person name="Tandeau De Marsac N."/>
            <person name="Huntemann M."/>
            <person name="Wei C.-L."/>
            <person name="Han J."/>
            <person name="Detter J.C."/>
            <person name="Han C."/>
            <person name="Tapia R."/>
            <person name="Chen A."/>
            <person name="Kyrpides N."/>
            <person name="Mavromatis K."/>
            <person name="Markowitz V."/>
            <person name="Szeto E."/>
            <person name="Ivanova N."/>
            <person name="Pagani I."/>
            <person name="Pati A."/>
            <person name="Goodwin L."/>
            <person name="Nordberg H.P."/>
            <person name="Cantor M.N."/>
            <person name="Hua S.X."/>
            <person name="Woyke T."/>
            <person name="Kerfeld C.A."/>
        </authorList>
    </citation>
    <scope>NUCLEOTIDE SEQUENCE [LARGE SCALE GENOMIC DNA]</scope>
    <source>
        <strain evidence="2 3">PCC 7417</strain>
    </source>
</reference>
<name>K9X542_9NOST</name>
<evidence type="ECO:0000256" key="1">
    <source>
        <dbReference type="SAM" id="MobiDB-lite"/>
    </source>
</evidence>
<dbReference type="SUPFAM" id="SSF52540">
    <property type="entry name" value="P-loop containing nucleoside triphosphate hydrolases"/>
    <property type="match status" value="1"/>
</dbReference>
<dbReference type="InterPro" id="IPR027417">
    <property type="entry name" value="P-loop_NTPase"/>
</dbReference>
<dbReference type="OrthoDB" id="9806951at2"/>
<dbReference type="KEGG" id="csg:Cylst_5185"/>
<keyword evidence="3" id="KW-1185">Reference proteome</keyword>
<dbReference type="AlphaFoldDB" id="K9X542"/>
<sequence length="362" mass="39809">MSNRPLPQATLKPNQAKRGEGEGSHSGIFLGEKCWWNPAKLRNGHVVLLGTSGSGKTQTLKSLAYELPSLFPEIKIVLCDFHGDLNLPGEACYRLDAESAHGLNPLVLDLDPKGGGPDLQAIAVSAILRKSLKMGDNQQGLTLNAFISCYENRGIFQKERSTWTKEPPTFADLEVELHNRVEDGCKDSEKLLLKLAATFKYGIFSKLQPSINFPLVRFDLSSLAKVPGLSAIAAETLLKQLLDSHKLQGEIEGKIPRCYVVIDECKEVKSSDTLARISSEARKFGLALIVASQRDAHISGEVLANSSTKILLPIDNVEVAAVKKRFRFSESLITSLEPLEALVRMDNDGVKTEIVPYYQRVK</sequence>
<dbReference type="Proteomes" id="UP000010475">
    <property type="component" value="Chromosome"/>
</dbReference>
<dbReference type="Gene3D" id="3.40.50.300">
    <property type="entry name" value="P-loop containing nucleotide triphosphate hydrolases"/>
    <property type="match status" value="2"/>
</dbReference>
<dbReference type="HOGENOM" id="CLU_043150_0_0_3"/>
<accession>K9X542</accession>
<gene>
    <name evidence="2" type="ORF">Cylst_5185</name>
</gene>